<sequence length="120" mass="13871">MNKNQLKSEILEYIESHDGTTFVEIENVFEENNFNYKGDGAYTSGQHPNIVFWIGWNQEAFNIIAELKRDGLIEMDICPPIIYLVDGKGLDLPIVKSKYIKTDHWLPVAFNICKKEMECV</sequence>
<dbReference type="Proteomes" id="UP000255425">
    <property type="component" value="Unassembled WGS sequence"/>
</dbReference>
<accession>A0A380H8Z8</accession>
<evidence type="ECO:0000313" key="1">
    <source>
        <dbReference type="EMBL" id="SUM74591.1"/>
    </source>
</evidence>
<dbReference type="GeneID" id="63935468"/>
<proteinExistence type="predicted"/>
<dbReference type="AlphaFoldDB" id="A0A380H8Z8"/>
<dbReference type="RefSeq" id="WP_075778672.1">
    <property type="nucleotide sequence ID" value="NZ_CP066042.1"/>
</dbReference>
<dbReference type="EMBL" id="UHDZ01000001">
    <property type="protein sequence ID" value="SUM74591.1"/>
    <property type="molecule type" value="Genomic_DNA"/>
</dbReference>
<name>A0A380H8Z8_9STAP</name>
<gene>
    <name evidence="1" type="ORF">NCTC11807_02678</name>
</gene>
<evidence type="ECO:0000313" key="2">
    <source>
        <dbReference type="Proteomes" id="UP000255425"/>
    </source>
</evidence>
<protein>
    <submittedName>
        <fullName evidence="1">Pathogenicity island protein</fullName>
    </submittedName>
</protein>
<reference evidence="1 2" key="1">
    <citation type="submission" date="2018-06" db="EMBL/GenBank/DDBJ databases">
        <authorList>
            <consortium name="Pathogen Informatics"/>
            <person name="Doyle S."/>
        </authorList>
    </citation>
    <scope>NUCLEOTIDE SEQUENCE [LARGE SCALE GENOMIC DNA]</scope>
    <source>
        <strain evidence="1 2">NCTC11807</strain>
    </source>
</reference>
<keyword evidence="2" id="KW-1185">Reference proteome</keyword>
<organism evidence="1 2">
    <name type="scientific">Staphylococcus saccharolyticus</name>
    <dbReference type="NCBI Taxonomy" id="33028"/>
    <lineage>
        <taxon>Bacteria</taxon>
        <taxon>Bacillati</taxon>
        <taxon>Bacillota</taxon>
        <taxon>Bacilli</taxon>
        <taxon>Bacillales</taxon>
        <taxon>Staphylococcaceae</taxon>
        <taxon>Staphylococcus</taxon>
    </lineage>
</organism>